<evidence type="ECO:0000256" key="2">
    <source>
        <dbReference type="ARBA" id="ARBA00022980"/>
    </source>
</evidence>
<dbReference type="EMBL" id="CP027432">
    <property type="protein sequence ID" value="QCI28697.1"/>
    <property type="molecule type" value="Genomic_DNA"/>
</dbReference>
<dbReference type="InterPro" id="IPR014717">
    <property type="entry name" value="Transl_elong_EF1B/ribsomal_bS6"/>
</dbReference>
<evidence type="ECO:0000313" key="10">
    <source>
        <dbReference type="Proteomes" id="UP000298805"/>
    </source>
</evidence>
<evidence type="ECO:0000313" key="8">
    <source>
        <dbReference type="EMBL" id="ROR40570.1"/>
    </source>
</evidence>
<dbReference type="HAMAP" id="MF_00360">
    <property type="entry name" value="Ribosomal_bS6"/>
    <property type="match status" value="1"/>
</dbReference>
<dbReference type="Proteomes" id="UP000298805">
    <property type="component" value="Chromosome"/>
</dbReference>
<evidence type="ECO:0000256" key="4">
    <source>
        <dbReference type="ARBA" id="ARBA00035104"/>
    </source>
</evidence>
<dbReference type="InterPro" id="IPR020814">
    <property type="entry name" value="Ribosomal_S6_plastid/chlpt"/>
</dbReference>
<comment type="similarity">
    <text evidence="1 6">Belongs to the bacterial ribosomal protein bS6 family.</text>
</comment>
<evidence type="ECO:0000256" key="1">
    <source>
        <dbReference type="ARBA" id="ARBA00009512"/>
    </source>
</evidence>
<dbReference type="NCBIfam" id="TIGR00166">
    <property type="entry name" value="S6"/>
    <property type="match status" value="1"/>
</dbReference>
<keyword evidence="6" id="KW-0694">RNA-binding</keyword>
<dbReference type="CDD" id="cd00473">
    <property type="entry name" value="bS6"/>
    <property type="match status" value="1"/>
</dbReference>
<dbReference type="GO" id="GO:0005737">
    <property type="term" value="C:cytoplasm"/>
    <property type="evidence" value="ECO:0007669"/>
    <property type="project" value="UniProtKB-ARBA"/>
</dbReference>
<dbReference type="GO" id="GO:0070181">
    <property type="term" value="F:small ribosomal subunit rRNA binding"/>
    <property type="evidence" value="ECO:0007669"/>
    <property type="project" value="TreeGrafter"/>
</dbReference>
<organism evidence="8 9">
    <name type="scientific">Caminibacter pacificus</name>
    <dbReference type="NCBI Taxonomy" id="1424653"/>
    <lineage>
        <taxon>Bacteria</taxon>
        <taxon>Pseudomonadati</taxon>
        <taxon>Campylobacterota</taxon>
        <taxon>Epsilonproteobacteria</taxon>
        <taxon>Nautiliales</taxon>
        <taxon>Nautiliaceae</taxon>
        <taxon>Caminibacter</taxon>
    </lineage>
</organism>
<dbReference type="GO" id="GO:1990904">
    <property type="term" value="C:ribonucleoprotein complex"/>
    <property type="evidence" value="ECO:0007669"/>
    <property type="project" value="UniProtKB-KW"/>
</dbReference>
<dbReference type="InterPro" id="IPR000529">
    <property type="entry name" value="Ribosomal_bS6"/>
</dbReference>
<accession>A0AAJ4RDK5</accession>
<reference evidence="7" key="3">
    <citation type="submission" date="2019-06" db="EMBL/GenBank/DDBJ databases">
        <title>A comparative analysis of the Nautiliaceae.</title>
        <authorList>
            <person name="Grosche A."/>
            <person name="Smedile F."/>
            <person name="Vetriani C."/>
        </authorList>
    </citation>
    <scope>NUCLEOTIDE SEQUENCE</scope>
    <source>
        <strain evidence="7">TB6</strain>
    </source>
</reference>
<comment type="function">
    <text evidence="4 6">Binds together with bS18 to 16S ribosomal RNA.</text>
</comment>
<dbReference type="GO" id="GO:0005840">
    <property type="term" value="C:ribosome"/>
    <property type="evidence" value="ECO:0007669"/>
    <property type="project" value="UniProtKB-KW"/>
</dbReference>
<dbReference type="PANTHER" id="PTHR21011">
    <property type="entry name" value="MITOCHONDRIAL 28S RIBOSOMAL PROTEIN S6"/>
    <property type="match status" value="1"/>
</dbReference>
<dbReference type="SUPFAM" id="SSF54995">
    <property type="entry name" value="Ribosomal protein S6"/>
    <property type="match status" value="1"/>
</dbReference>
<evidence type="ECO:0000256" key="6">
    <source>
        <dbReference type="HAMAP-Rule" id="MF_00360"/>
    </source>
</evidence>
<dbReference type="EMBL" id="RJVK01000001">
    <property type="protein sequence ID" value="ROR40570.1"/>
    <property type="molecule type" value="Genomic_DNA"/>
</dbReference>
<dbReference type="PANTHER" id="PTHR21011:SF1">
    <property type="entry name" value="SMALL RIBOSOMAL SUBUNIT PROTEIN BS6M"/>
    <property type="match status" value="1"/>
</dbReference>
<protein>
    <recommendedName>
        <fullName evidence="5 6">Small ribosomal subunit protein bS6</fullName>
    </recommendedName>
</protein>
<keyword evidence="10" id="KW-1185">Reference proteome</keyword>
<dbReference type="AlphaFoldDB" id="A0AAJ4RDK5"/>
<reference evidence="8 9" key="2">
    <citation type="submission" date="2018-11" db="EMBL/GenBank/DDBJ databases">
        <title>Genomic Encyclopedia of Type Strains, Phase IV (KMG-IV): sequencing the most valuable type-strain genomes for metagenomic binning, comparative biology and taxonomic classification.</title>
        <authorList>
            <person name="Goeker M."/>
        </authorList>
    </citation>
    <scope>NUCLEOTIDE SEQUENCE [LARGE SCALE GENOMIC DNA]</scope>
    <source>
        <strain evidence="8 9">DSM 27783</strain>
    </source>
</reference>
<dbReference type="InterPro" id="IPR035980">
    <property type="entry name" value="Ribosomal_bS6_sf"/>
</dbReference>
<keyword evidence="2 6" id="KW-0689">Ribosomal protein</keyword>
<name>A0AAJ4RDK5_9BACT</name>
<dbReference type="RefSeq" id="WP_123351489.1">
    <property type="nucleotide sequence ID" value="NZ_CP027432.2"/>
</dbReference>
<dbReference type="Pfam" id="PF01250">
    <property type="entry name" value="Ribosomal_S6"/>
    <property type="match status" value="1"/>
</dbReference>
<sequence length="112" mass="13336">MSLRHYETMFITKPTLTDEEKAAIVENVKKVITERGGEVVAVDNIGVRELAYPIQKFERGHYYIVYYKAPAEAVLELERQMRYNEDLLRFMTVKYETKKDIKRWEEMAKNVQ</sequence>
<reference evidence="10" key="1">
    <citation type="submission" date="2018-03" db="EMBL/GenBank/DDBJ databases">
        <title>A comparative analysis of the Nautiliaceae.</title>
        <authorList>
            <person name="Grosche A."/>
            <person name="Smedile F."/>
            <person name="Vetriani C."/>
        </authorList>
    </citation>
    <scope>NUCLEOTIDE SEQUENCE [LARGE SCALE GENOMIC DNA]</scope>
    <source>
        <strain evidence="10">TB6</strain>
    </source>
</reference>
<dbReference type="Proteomes" id="UP000272781">
    <property type="component" value="Unassembled WGS sequence"/>
</dbReference>
<dbReference type="GO" id="GO:0003735">
    <property type="term" value="F:structural constituent of ribosome"/>
    <property type="evidence" value="ECO:0007669"/>
    <property type="project" value="InterPro"/>
</dbReference>
<evidence type="ECO:0000256" key="3">
    <source>
        <dbReference type="ARBA" id="ARBA00023274"/>
    </source>
</evidence>
<dbReference type="Gene3D" id="3.30.70.60">
    <property type="match status" value="1"/>
</dbReference>
<keyword evidence="3 6" id="KW-0687">Ribonucleoprotein</keyword>
<evidence type="ECO:0000313" key="9">
    <source>
        <dbReference type="Proteomes" id="UP000272781"/>
    </source>
</evidence>
<proteinExistence type="inferred from homology"/>
<dbReference type="GO" id="GO:0006412">
    <property type="term" value="P:translation"/>
    <property type="evidence" value="ECO:0007669"/>
    <property type="project" value="UniProtKB-UniRule"/>
</dbReference>
<evidence type="ECO:0000313" key="7">
    <source>
        <dbReference type="EMBL" id="QCI28697.1"/>
    </source>
</evidence>
<keyword evidence="6" id="KW-0699">rRNA-binding</keyword>
<gene>
    <name evidence="6" type="primary">rpsF</name>
    <name evidence="7" type="ORF">C6V80_06870</name>
    <name evidence="8" type="ORF">EDC58_0049</name>
</gene>
<evidence type="ECO:0000256" key="5">
    <source>
        <dbReference type="ARBA" id="ARBA00035294"/>
    </source>
</evidence>